<feature type="compositionally biased region" description="Basic residues" evidence="1">
    <location>
        <begin position="1"/>
        <end position="10"/>
    </location>
</feature>
<dbReference type="Pfam" id="PF16486">
    <property type="entry name" value="ArgoN"/>
    <property type="match status" value="1"/>
</dbReference>
<dbReference type="CDD" id="cd02846">
    <property type="entry name" value="PAZ_argonaute_like"/>
    <property type="match status" value="1"/>
</dbReference>
<evidence type="ECO:0000259" key="2">
    <source>
        <dbReference type="PROSITE" id="PS50822"/>
    </source>
</evidence>
<dbReference type="CDD" id="cd04657">
    <property type="entry name" value="Piwi_ago-like"/>
    <property type="match status" value="1"/>
</dbReference>
<reference evidence="3 4" key="1">
    <citation type="submission" date="2013-03" db="EMBL/GenBank/DDBJ databases">
        <title>The Genome Sequence of Cladophialophora psammophila CBS 110553.</title>
        <authorList>
            <consortium name="The Broad Institute Genomics Platform"/>
            <person name="Cuomo C."/>
            <person name="de Hoog S."/>
            <person name="Gorbushina A."/>
            <person name="Walker B."/>
            <person name="Young S.K."/>
            <person name="Zeng Q."/>
            <person name="Gargeya S."/>
            <person name="Fitzgerald M."/>
            <person name="Haas B."/>
            <person name="Abouelleil A."/>
            <person name="Allen A.W."/>
            <person name="Alvarado L."/>
            <person name="Arachchi H.M."/>
            <person name="Berlin A.M."/>
            <person name="Chapman S.B."/>
            <person name="Gainer-Dewar J."/>
            <person name="Goldberg J."/>
            <person name="Griggs A."/>
            <person name="Gujja S."/>
            <person name="Hansen M."/>
            <person name="Howarth C."/>
            <person name="Imamovic A."/>
            <person name="Ireland A."/>
            <person name="Larimer J."/>
            <person name="McCowan C."/>
            <person name="Murphy C."/>
            <person name="Pearson M."/>
            <person name="Poon T.W."/>
            <person name="Priest M."/>
            <person name="Roberts A."/>
            <person name="Saif S."/>
            <person name="Shea T."/>
            <person name="Sisk P."/>
            <person name="Sykes S."/>
            <person name="Wortman J."/>
            <person name="Nusbaum C."/>
            <person name="Birren B."/>
        </authorList>
    </citation>
    <scope>NUCLEOTIDE SEQUENCE [LARGE SCALE GENOMIC DNA]</scope>
    <source>
        <strain evidence="3 4">CBS 110553</strain>
    </source>
</reference>
<dbReference type="Pfam" id="PF08699">
    <property type="entry name" value="ArgoL1"/>
    <property type="match status" value="1"/>
</dbReference>
<dbReference type="InterPro" id="IPR003165">
    <property type="entry name" value="Piwi"/>
</dbReference>
<dbReference type="PROSITE" id="PS50822">
    <property type="entry name" value="PIWI"/>
    <property type="match status" value="1"/>
</dbReference>
<dbReference type="eggNOG" id="KOG1041">
    <property type="taxonomic scope" value="Eukaryota"/>
</dbReference>
<name>W9WD30_9EURO</name>
<dbReference type="InterPro" id="IPR032472">
    <property type="entry name" value="ArgoL2"/>
</dbReference>
<dbReference type="OrthoDB" id="10252740at2759"/>
<feature type="domain" description="Piwi" evidence="2">
    <location>
        <begin position="569"/>
        <end position="885"/>
    </location>
</feature>
<dbReference type="PANTHER" id="PTHR22891">
    <property type="entry name" value="EUKARYOTIC TRANSLATION INITIATION FACTOR 2C"/>
    <property type="match status" value="1"/>
</dbReference>
<organism evidence="3 4">
    <name type="scientific">Cladophialophora psammophila CBS 110553</name>
    <dbReference type="NCBI Taxonomy" id="1182543"/>
    <lineage>
        <taxon>Eukaryota</taxon>
        <taxon>Fungi</taxon>
        <taxon>Dikarya</taxon>
        <taxon>Ascomycota</taxon>
        <taxon>Pezizomycotina</taxon>
        <taxon>Eurotiomycetes</taxon>
        <taxon>Chaetothyriomycetidae</taxon>
        <taxon>Chaetothyriales</taxon>
        <taxon>Herpotrichiellaceae</taxon>
        <taxon>Cladophialophora</taxon>
    </lineage>
</organism>
<feature type="region of interest" description="Disordered" evidence="1">
    <location>
        <begin position="1"/>
        <end position="29"/>
    </location>
</feature>
<proteinExistence type="predicted"/>
<dbReference type="Gene3D" id="2.170.260.10">
    <property type="entry name" value="paz domain"/>
    <property type="match status" value="1"/>
</dbReference>
<dbReference type="SUPFAM" id="SSF101690">
    <property type="entry name" value="PAZ domain"/>
    <property type="match status" value="1"/>
</dbReference>
<dbReference type="InterPro" id="IPR014811">
    <property type="entry name" value="ArgoL1"/>
</dbReference>
<dbReference type="SMART" id="SM01163">
    <property type="entry name" value="DUF1785"/>
    <property type="match status" value="1"/>
</dbReference>
<dbReference type="InterPro" id="IPR032474">
    <property type="entry name" value="Argonaute_N"/>
</dbReference>
<dbReference type="Pfam" id="PF16488">
    <property type="entry name" value="ArgoL2"/>
    <property type="match status" value="1"/>
</dbReference>
<evidence type="ECO:0000256" key="1">
    <source>
        <dbReference type="SAM" id="MobiDB-lite"/>
    </source>
</evidence>
<evidence type="ECO:0000313" key="3">
    <source>
        <dbReference type="EMBL" id="EXJ65833.1"/>
    </source>
</evidence>
<dbReference type="Proteomes" id="UP000019471">
    <property type="component" value="Unassembled WGS sequence"/>
</dbReference>
<dbReference type="HOGENOM" id="CLU_004544_4_1_1"/>
<evidence type="ECO:0000313" key="4">
    <source>
        <dbReference type="Proteomes" id="UP000019471"/>
    </source>
</evidence>
<comment type="caution">
    <text evidence="3">The sequence shown here is derived from an EMBL/GenBank/DDBJ whole genome shotgun (WGS) entry which is preliminary data.</text>
</comment>
<dbReference type="InterPro" id="IPR036397">
    <property type="entry name" value="RNaseH_sf"/>
</dbReference>
<accession>W9WD30</accession>
<gene>
    <name evidence="3" type="ORF">A1O5_11074</name>
</gene>
<dbReference type="InterPro" id="IPR012337">
    <property type="entry name" value="RNaseH-like_sf"/>
</dbReference>
<dbReference type="SUPFAM" id="SSF53098">
    <property type="entry name" value="Ribonuclease H-like"/>
    <property type="match status" value="1"/>
</dbReference>
<dbReference type="AlphaFoldDB" id="W9WD30"/>
<dbReference type="RefSeq" id="XP_007749837.1">
    <property type="nucleotide sequence ID" value="XM_007751647.1"/>
</dbReference>
<dbReference type="EMBL" id="AMGX01000023">
    <property type="protein sequence ID" value="EXJ65833.1"/>
    <property type="molecule type" value="Genomic_DNA"/>
</dbReference>
<dbReference type="GO" id="GO:0003676">
    <property type="term" value="F:nucleic acid binding"/>
    <property type="evidence" value="ECO:0007669"/>
    <property type="project" value="InterPro"/>
</dbReference>
<keyword evidence="4" id="KW-1185">Reference proteome</keyword>
<dbReference type="Pfam" id="PF02171">
    <property type="entry name" value="Piwi"/>
    <property type="match status" value="1"/>
</dbReference>
<dbReference type="STRING" id="1182543.W9WD30"/>
<dbReference type="InterPro" id="IPR045246">
    <property type="entry name" value="Piwi_ago-like"/>
</dbReference>
<dbReference type="SMART" id="SM00950">
    <property type="entry name" value="Piwi"/>
    <property type="match status" value="1"/>
</dbReference>
<sequence>MLRLSSRKKPLPWPEASQDEELTALSPHSHSPGAFAHLDVEIEKLEGEIEQHVLRSSRPDPSLPIRPGFGTEGRKVLLYANYMHLDWGSVVLYRYSLSFSTDLATGKSIKAKDQERVVSLLLAQNFSQNRSGIVTDFKSLIISNTKLDPSLQGYIITYMMQEGTNTLSELIAYLTSTRADEVLSSKETIIQALNIVIGHNLKATSQITSIRSNQHYPKNPPPSERFDLGVGLTAIRGFFMSVRAATGRILVNVQVKHSPFYNAGPLVRLVEDFGAATDFDRNKLDKFLEGLTVHPSHPARRNKAGQLVPRPKVISGLATKGDGRKRPHRPIIPEFGAGADRIQFWLDGEKKYVSVLSFFQQTYNITLKYPRMPVLNVPPGQAFKHQLSSDQTKNISPFTIRKPIYNAQSIVREGVAMLNFGQSANPTHNAFNLNVKPRLITVPGRVLGSPNVNYGNKKTVATRSGSWNMLNTQFVSNVHVDKWTWLFIKTKSYKGPLSNRQDLEAAVREFASALCKVGIQCTNCSPGQEVTVQFGTGKDISTVNEEVDKAIHKVSSTFFSTCASAQKQFVLIILASDKPELYNRVKVNCDVREGINNVCVLASTFAKRNPHVFANMALKVNLKLGGVNQSLNPSKLGIAAGGKTMFVGLDVTHPSVGSLDVAPSVVGMVSSIDQLLGQWRASVVIQERRKEMVWGLKDLMKKHLALWRRHNKGLLPDNIVVYRDGVSEGQHQVVLDEEGPLIQAACAEVYPANATKEKLPRLNITIVSKRHHTRFYPTKEKEPDGSKNPFNGTVVDRGVTEARGWDFWMQAHATVQGTARPIHYFVVYDEATTPTGIRFTNAADALEDLTHNMCYLFGRCTREVSLCPPAYYADLVCDRARPYLSEVFEPSSEEGSPLISQNMVTTHPRVANSMFFI</sequence>
<protein>
    <recommendedName>
        <fullName evidence="2">Piwi domain-containing protein</fullName>
    </recommendedName>
</protein>
<dbReference type="Gene3D" id="3.40.50.2300">
    <property type="match status" value="1"/>
</dbReference>
<dbReference type="Gene3D" id="3.30.420.10">
    <property type="entry name" value="Ribonuclease H-like superfamily/Ribonuclease H"/>
    <property type="match status" value="1"/>
</dbReference>
<dbReference type="GeneID" id="19195764"/>
<dbReference type="InterPro" id="IPR036085">
    <property type="entry name" value="PAZ_dom_sf"/>
</dbReference>